<keyword evidence="4" id="KW-0479">Metal-binding</keyword>
<dbReference type="OrthoDB" id="3039123at2759"/>
<dbReference type="STRING" id="1314785.A0A165ESC3"/>
<evidence type="ECO:0000256" key="7">
    <source>
        <dbReference type="ARBA" id="ARBA00022837"/>
    </source>
</evidence>
<dbReference type="GO" id="GO:0030600">
    <property type="term" value="F:feruloyl esterase activity"/>
    <property type="evidence" value="ECO:0007669"/>
    <property type="project" value="UniProtKB-EC"/>
</dbReference>
<accession>A0A165ESC3</accession>
<evidence type="ECO:0000313" key="12">
    <source>
        <dbReference type="EMBL" id="KZT07663.1"/>
    </source>
</evidence>
<reference evidence="12 13" key="1">
    <citation type="journal article" date="2016" name="Mol. Biol. Evol.">
        <title>Comparative Genomics of Early-Diverging Mushroom-Forming Fungi Provides Insights into the Origins of Lignocellulose Decay Capabilities.</title>
        <authorList>
            <person name="Nagy L.G."/>
            <person name="Riley R."/>
            <person name="Tritt A."/>
            <person name="Adam C."/>
            <person name="Daum C."/>
            <person name="Floudas D."/>
            <person name="Sun H."/>
            <person name="Yadav J.S."/>
            <person name="Pangilinan J."/>
            <person name="Larsson K.H."/>
            <person name="Matsuura K."/>
            <person name="Barry K."/>
            <person name="Labutti K."/>
            <person name="Kuo R."/>
            <person name="Ohm R.A."/>
            <person name="Bhattacharya S.S."/>
            <person name="Shirouzu T."/>
            <person name="Yoshinaga Y."/>
            <person name="Martin F.M."/>
            <person name="Grigoriev I.V."/>
            <person name="Hibbett D.S."/>
        </authorList>
    </citation>
    <scope>NUCLEOTIDE SEQUENCE [LARGE SCALE GENOMIC DNA]</scope>
    <source>
        <strain evidence="12 13">93-53</strain>
    </source>
</reference>
<keyword evidence="7" id="KW-0106">Calcium</keyword>
<evidence type="ECO:0000256" key="4">
    <source>
        <dbReference type="ARBA" id="ARBA00022723"/>
    </source>
</evidence>
<evidence type="ECO:0000256" key="1">
    <source>
        <dbReference type="ARBA" id="ARBA00006249"/>
    </source>
</evidence>
<keyword evidence="11" id="KW-1133">Transmembrane helix</keyword>
<keyword evidence="11" id="KW-0472">Membrane</keyword>
<gene>
    <name evidence="12" type="ORF">LAESUDRAFT_758242</name>
</gene>
<dbReference type="Pfam" id="PF07519">
    <property type="entry name" value="Tannase"/>
    <property type="match status" value="1"/>
</dbReference>
<dbReference type="EC" id="3.1.1.-" evidence="10"/>
<evidence type="ECO:0000256" key="10">
    <source>
        <dbReference type="RuleBase" id="RU361238"/>
    </source>
</evidence>
<keyword evidence="5" id="KW-0732">Signal</keyword>
<dbReference type="SUPFAM" id="SSF53474">
    <property type="entry name" value="alpha/beta-Hydrolases"/>
    <property type="match status" value="1"/>
</dbReference>
<dbReference type="AlphaFoldDB" id="A0A165ESC3"/>
<keyword evidence="3" id="KW-0858">Xylan degradation</keyword>
<dbReference type="Proteomes" id="UP000076871">
    <property type="component" value="Unassembled WGS sequence"/>
</dbReference>
<dbReference type="GeneID" id="63829455"/>
<dbReference type="GO" id="GO:0045493">
    <property type="term" value="P:xylan catabolic process"/>
    <property type="evidence" value="ECO:0007669"/>
    <property type="project" value="UniProtKB-KW"/>
</dbReference>
<dbReference type="GO" id="GO:0046872">
    <property type="term" value="F:metal ion binding"/>
    <property type="evidence" value="ECO:0007669"/>
    <property type="project" value="UniProtKB-KW"/>
</dbReference>
<evidence type="ECO:0000256" key="5">
    <source>
        <dbReference type="ARBA" id="ARBA00022729"/>
    </source>
</evidence>
<evidence type="ECO:0000256" key="2">
    <source>
        <dbReference type="ARBA" id="ARBA00022487"/>
    </source>
</evidence>
<comment type="catalytic activity">
    <reaction evidence="9">
        <text>feruloyl-polysaccharide + H2O = ferulate + polysaccharide.</text>
        <dbReference type="EC" id="3.1.1.73"/>
    </reaction>
</comment>
<keyword evidence="13" id="KW-1185">Reference proteome</keyword>
<protein>
    <recommendedName>
        <fullName evidence="10">Carboxylic ester hydrolase</fullName>
        <ecNumber evidence="10">3.1.1.-</ecNumber>
    </recommendedName>
</protein>
<evidence type="ECO:0000256" key="8">
    <source>
        <dbReference type="ARBA" id="ARBA00023157"/>
    </source>
</evidence>
<sequence length="550" mass="60188">MLVSHQFTIWIRLLAALYVVINALPGLAWQSACSSFSPTDIDGVSLVATTYYAANTTVNVTNLYSSIDVDNLPGFCRVQVNITTNATAGSSCNTEVWLPDEWNGRYLAVGNGGLAGGAAVADMGTIAVAQGYASVSTDTGHSSSWIDGTWAGPHNDNAIVDFGWRALHLSVAAGKEIVQQYYGKAQSYSYYMGCSTGGRQGLKEVQMFPDDFDGAIVGSPANWMTHLADWSIKMCLDMLPDNSSHFVGPSLWIDVIYPEVLRQCDAIDGLVDGIINDPRYCLFRPETLTCHPGQNTSTCLTILQIEALHKMYADYYETNQTWIFGPYYPGGEVAYAEGVYTSEPLQLNVDWFQYFVVNDTEWTINDYDVSNVELADEIDPGQANAINPNLTAFAGSGHNGKVIHYVGWADQLISPGNSLHYYETVHAFTQAYTEMDIDDYYRLFTIPGMNHCFNWLTAYTQGGYGANAFGAVSQAAGGMPPLSNNPEYNILSALVQWVEEDVAPSSLSAVYYNDNNVENGIGFIRPLCQYPLSLRYIGGDPTTPEAFACV</sequence>
<evidence type="ECO:0000256" key="6">
    <source>
        <dbReference type="ARBA" id="ARBA00022801"/>
    </source>
</evidence>
<keyword evidence="6 10" id="KW-0378">Hydrolase</keyword>
<evidence type="ECO:0000256" key="11">
    <source>
        <dbReference type="SAM" id="Phobius"/>
    </source>
</evidence>
<dbReference type="PANTHER" id="PTHR33938:SF15">
    <property type="entry name" value="FERULOYL ESTERASE B-RELATED"/>
    <property type="match status" value="1"/>
</dbReference>
<evidence type="ECO:0000313" key="13">
    <source>
        <dbReference type="Proteomes" id="UP000076871"/>
    </source>
</evidence>
<name>A0A165ESC3_9APHY</name>
<keyword evidence="2" id="KW-0719">Serine esterase</keyword>
<proteinExistence type="inferred from homology"/>
<dbReference type="InParanoid" id="A0A165ESC3"/>
<dbReference type="RefSeq" id="XP_040765403.1">
    <property type="nucleotide sequence ID" value="XM_040912427.1"/>
</dbReference>
<keyword evidence="11" id="KW-0812">Transmembrane</keyword>
<keyword evidence="3" id="KW-0119">Carbohydrate metabolism</keyword>
<dbReference type="EMBL" id="KV427618">
    <property type="protein sequence ID" value="KZT07663.1"/>
    <property type="molecule type" value="Genomic_DNA"/>
</dbReference>
<dbReference type="InterPro" id="IPR011118">
    <property type="entry name" value="Tannase/feruloyl_esterase"/>
</dbReference>
<comment type="similarity">
    <text evidence="1 10">Belongs to the tannase family.</text>
</comment>
<keyword evidence="3" id="KW-0624">Polysaccharide degradation</keyword>
<organism evidence="12 13">
    <name type="scientific">Laetiporus sulphureus 93-53</name>
    <dbReference type="NCBI Taxonomy" id="1314785"/>
    <lineage>
        <taxon>Eukaryota</taxon>
        <taxon>Fungi</taxon>
        <taxon>Dikarya</taxon>
        <taxon>Basidiomycota</taxon>
        <taxon>Agaricomycotina</taxon>
        <taxon>Agaricomycetes</taxon>
        <taxon>Polyporales</taxon>
        <taxon>Laetiporus</taxon>
    </lineage>
</organism>
<evidence type="ECO:0000256" key="9">
    <source>
        <dbReference type="ARBA" id="ARBA00034075"/>
    </source>
</evidence>
<evidence type="ECO:0000256" key="3">
    <source>
        <dbReference type="ARBA" id="ARBA00022651"/>
    </source>
</evidence>
<keyword evidence="8" id="KW-1015">Disulfide bond</keyword>
<feature type="transmembrane region" description="Helical" evidence="11">
    <location>
        <begin position="7"/>
        <end position="29"/>
    </location>
</feature>
<dbReference type="PANTHER" id="PTHR33938">
    <property type="entry name" value="FERULOYL ESTERASE B-RELATED"/>
    <property type="match status" value="1"/>
</dbReference>
<dbReference type="InterPro" id="IPR029058">
    <property type="entry name" value="AB_hydrolase_fold"/>
</dbReference>